<dbReference type="Proteomes" id="UP001163152">
    <property type="component" value="Chromosome"/>
</dbReference>
<dbReference type="InterPro" id="IPR001387">
    <property type="entry name" value="Cro/C1-type_HTH"/>
</dbReference>
<sequence>MGRAGKALRRVLETYGISQTQLAIEMKVPPSNVNRWVNESRDPSAEAVAEIKDTLERLNPAAAEEFVMLYLYRSSQNNFD</sequence>
<dbReference type="RefSeq" id="WP_268609291.1">
    <property type="nucleotide sequence ID" value="NZ_CP113797.1"/>
</dbReference>
<dbReference type="Pfam" id="PF01381">
    <property type="entry name" value="HTH_3"/>
    <property type="match status" value="1"/>
</dbReference>
<evidence type="ECO:0000313" key="3">
    <source>
        <dbReference type="Proteomes" id="UP001163152"/>
    </source>
</evidence>
<gene>
    <name evidence="2" type="ORF">OXH18_20330</name>
</gene>
<reference evidence="2" key="1">
    <citation type="submission" date="2022-12" db="EMBL/GenBank/DDBJ databases">
        <title>Polyphasic identification of a Novel Hot-Spring Cyanobacterium Ocullathermofonsia sinensis gen nov. sp. nov. and Genomic Insights on its Adaptations to the Thermal Habitat.</title>
        <authorList>
            <person name="Daroch M."/>
            <person name="Tang J."/>
            <person name="Jiang Y."/>
        </authorList>
    </citation>
    <scope>NUCLEOTIDE SEQUENCE</scope>
    <source>
        <strain evidence="2">PKUAC-SCTA174</strain>
    </source>
</reference>
<dbReference type="GO" id="GO:0003677">
    <property type="term" value="F:DNA binding"/>
    <property type="evidence" value="ECO:0007669"/>
    <property type="project" value="InterPro"/>
</dbReference>
<feature type="domain" description="HTH cro/C1-type" evidence="1">
    <location>
        <begin position="8"/>
        <end position="63"/>
    </location>
</feature>
<dbReference type="InterPro" id="IPR010982">
    <property type="entry name" value="Lambda_DNA-bd_dom_sf"/>
</dbReference>
<protein>
    <submittedName>
        <fullName evidence="2">Helix-turn-helix transcriptional regulator</fullName>
    </submittedName>
</protein>
<keyword evidence="3" id="KW-1185">Reference proteome</keyword>
<dbReference type="EMBL" id="CP113797">
    <property type="protein sequence ID" value="WAL59496.1"/>
    <property type="molecule type" value="Genomic_DNA"/>
</dbReference>
<dbReference type="CDD" id="cd00093">
    <property type="entry name" value="HTH_XRE"/>
    <property type="match status" value="1"/>
</dbReference>
<accession>A0A9E8ZAX5</accession>
<name>A0A9E8ZAX5_9CYAN</name>
<organism evidence="2 3">
    <name type="scientific">Thermocoleostomius sinensis A174</name>
    <dbReference type="NCBI Taxonomy" id="2016057"/>
    <lineage>
        <taxon>Bacteria</taxon>
        <taxon>Bacillati</taxon>
        <taxon>Cyanobacteriota</taxon>
        <taxon>Cyanophyceae</taxon>
        <taxon>Oculatellales</taxon>
        <taxon>Oculatellaceae</taxon>
        <taxon>Thermocoleostomius</taxon>
    </lineage>
</organism>
<dbReference type="AlphaFoldDB" id="A0A9E8ZAX5"/>
<dbReference type="Gene3D" id="1.10.260.40">
    <property type="entry name" value="lambda repressor-like DNA-binding domains"/>
    <property type="match status" value="1"/>
</dbReference>
<proteinExistence type="predicted"/>
<dbReference type="KEGG" id="tsin:OXH18_20330"/>
<evidence type="ECO:0000259" key="1">
    <source>
        <dbReference type="PROSITE" id="PS50943"/>
    </source>
</evidence>
<dbReference type="SUPFAM" id="SSF47413">
    <property type="entry name" value="lambda repressor-like DNA-binding domains"/>
    <property type="match status" value="1"/>
</dbReference>
<dbReference type="PROSITE" id="PS50943">
    <property type="entry name" value="HTH_CROC1"/>
    <property type="match status" value="1"/>
</dbReference>
<evidence type="ECO:0000313" key="2">
    <source>
        <dbReference type="EMBL" id="WAL59496.1"/>
    </source>
</evidence>